<dbReference type="AlphaFoldDB" id="A0AAE1AQV4"/>
<reference evidence="2" key="1">
    <citation type="journal article" date="2023" name="G3 (Bethesda)">
        <title>A reference genome for the long-term kleptoplast-retaining sea slug Elysia crispata morphotype clarki.</title>
        <authorList>
            <person name="Eastman K.E."/>
            <person name="Pendleton A.L."/>
            <person name="Shaikh M.A."/>
            <person name="Suttiyut T."/>
            <person name="Ogas R."/>
            <person name="Tomko P."/>
            <person name="Gavelis G."/>
            <person name="Widhalm J.R."/>
            <person name="Wisecaver J.H."/>
        </authorList>
    </citation>
    <scope>NUCLEOTIDE SEQUENCE</scope>
    <source>
        <strain evidence="2">ECLA1</strain>
    </source>
</reference>
<proteinExistence type="predicted"/>
<comment type="caution">
    <text evidence="2">The sequence shown here is derived from an EMBL/GenBank/DDBJ whole genome shotgun (WGS) entry which is preliminary data.</text>
</comment>
<accession>A0AAE1AQV4</accession>
<evidence type="ECO:0000256" key="1">
    <source>
        <dbReference type="SAM" id="MobiDB-lite"/>
    </source>
</evidence>
<name>A0AAE1AQV4_9GAST</name>
<keyword evidence="3" id="KW-1185">Reference proteome</keyword>
<protein>
    <submittedName>
        <fullName evidence="2">Uncharacterized protein</fullName>
    </submittedName>
</protein>
<dbReference type="Proteomes" id="UP001283361">
    <property type="component" value="Unassembled WGS sequence"/>
</dbReference>
<evidence type="ECO:0000313" key="2">
    <source>
        <dbReference type="EMBL" id="KAK3791646.1"/>
    </source>
</evidence>
<dbReference type="EMBL" id="JAWDGP010001464">
    <property type="protein sequence ID" value="KAK3791646.1"/>
    <property type="molecule type" value="Genomic_DNA"/>
</dbReference>
<gene>
    <name evidence="2" type="ORF">RRG08_058028</name>
</gene>
<evidence type="ECO:0000313" key="3">
    <source>
        <dbReference type="Proteomes" id="UP001283361"/>
    </source>
</evidence>
<feature type="region of interest" description="Disordered" evidence="1">
    <location>
        <begin position="116"/>
        <end position="176"/>
    </location>
</feature>
<sequence>MDKVSTRRKSMQPQCLASAERDLFLACKDNMRKEIFKTRARSNSESGRGTLSSPEECSGISGAIEHYQHQNSLGSAYSGLNTPIVIDRKASLNSPMIAGHVRHILNSLDVKMNQMNGSAGRLGGGRNSLDTDSIAEESSTVDRKRETSADDEDDGCSTKSGGSSAEGGNRRNDCGWHQRRVHSIGEAVESTLPEPKYAATNPEQSGVPGLLKKRRASLQPQRCIDEDNANIVTTKRTFTLPESEYINPQANQHVSNVKTEDMILNISKISLQGRGPGDSLTMTGPCTPSGFSQEIVRHTRREADVIVTHQIGGHYFPPTTIQVEPPNSSNYNLPSSTGSACADTTRGISFIPSLDGSNKSVLDLYDTSESEKDASKQYSTLCKAPLGSWIDDDNYNLDYSNKNTATKEPCSTSTKERDLLYLATV</sequence>
<organism evidence="2 3">
    <name type="scientific">Elysia crispata</name>
    <name type="common">lettuce slug</name>
    <dbReference type="NCBI Taxonomy" id="231223"/>
    <lineage>
        <taxon>Eukaryota</taxon>
        <taxon>Metazoa</taxon>
        <taxon>Spiralia</taxon>
        <taxon>Lophotrochozoa</taxon>
        <taxon>Mollusca</taxon>
        <taxon>Gastropoda</taxon>
        <taxon>Heterobranchia</taxon>
        <taxon>Euthyneura</taxon>
        <taxon>Panpulmonata</taxon>
        <taxon>Sacoglossa</taxon>
        <taxon>Placobranchoidea</taxon>
        <taxon>Plakobranchidae</taxon>
        <taxon>Elysia</taxon>
    </lineage>
</organism>